<dbReference type="GO" id="GO:0046872">
    <property type="term" value="F:metal ion binding"/>
    <property type="evidence" value="ECO:0007669"/>
    <property type="project" value="UniProtKB-KW"/>
</dbReference>
<dbReference type="RefSeq" id="WP_039646226.1">
    <property type="nucleotide sequence ID" value="NZ_CP008747.1"/>
</dbReference>
<dbReference type="Proteomes" id="UP000285625">
    <property type="component" value="Unassembled WGS sequence"/>
</dbReference>
<dbReference type="GeneID" id="41073499"/>
<dbReference type="SUPFAM" id="SSF56300">
    <property type="entry name" value="Metallo-dependent phosphatases"/>
    <property type="match status" value="1"/>
</dbReference>
<dbReference type="NCBIfam" id="TIGR00040">
    <property type="entry name" value="yfcE"/>
    <property type="match status" value="1"/>
</dbReference>
<name>A0A2T4RMB6_STAHY</name>
<evidence type="ECO:0000256" key="1">
    <source>
        <dbReference type="ARBA" id="ARBA00008950"/>
    </source>
</evidence>
<dbReference type="EC" id="3.1.4.-" evidence="2"/>
<dbReference type="Gene3D" id="3.60.21.10">
    <property type="match status" value="1"/>
</dbReference>
<dbReference type="InterPro" id="IPR024654">
    <property type="entry name" value="Calcineurin-like_PHP_lpxH"/>
</dbReference>
<evidence type="ECO:0000313" key="3">
    <source>
        <dbReference type="EMBL" id="RIO47097.1"/>
    </source>
</evidence>
<dbReference type="InterPro" id="IPR029052">
    <property type="entry name" value="Metallo-depent_PP-like"/>
</dbReference>
<dbReference type="AlphaFoldDB" id="A0A2T4RMB6"/>
<dbReference type="STRING" id="1284.SHYC_08595"/>
<comment type="cofactor">
    <cofactor evidence="2">
        <name>a divalent metal cation</name>
        <dbReference type="ChEBI" id="CHEBI:60240"/>
    </cofactor>
</comment>
<dbReference type="GO" id="GO:0016787">
    <property type="term" value="F:hydrolase activity"/>
    <property type="evidence" value="ECO:0007669"/>
    <property type="project" value="UniProtKB-UniRule"/>
</dbReference>
<keyword evidence="2" id="KW-0479">Metal-binding</keyword>
<protein>
    <recommendedName>
        <fullName evidence="2">Phosphoesterase</fullName>
        <ecNumber evidence="2">3.1.4.-</ecNumber>
    </recommendedName>
</protein>
<gene>
    <name evidence="3" type="ORF">BUZ57_02340</name>
</gene>
<evidence type="ECO:0000313" key="4">
    <source>
        <dbReference type="Proteomes" id="UP000285625"/>
    </source>
</evidence>
<dbReference type="InterPro" id="IPR000979">
    <property type="entry name" value="Phosphodiesterase_MJ0936/Vps29"/>
</dbReference>
<dbReference type="PANTHER" id="PTHR11124">
    <property type="entry name" value="VACUOLAR SORTING PROTEIN VPS29"/>
    <property type="match status" value="1"/>
</dbReference>
<dbReference type="EMBL" id="QXVO01000005">
    <property type="protein sequence ID" value="RIO47097.1"/>
    <property type="molecule type" value="Genomic_DNA"/>
</dbReference>
<reference evidence="3 4" key="1">
    <citation type="journal article" date="2016" name="Front. Microbiol.">
        <title>Comprehensive Phylogenetic Analysis of Bovine Non-aureus Staphylococci Species Based on Whole-Genome Sequencing.</title>
        <authorList>
            <person name="Naushad S."/>
            <person name="Barkema H.W."/>
            <person name="Luby C."/>
            <person name="Condas L.A."/>
            <person name="Nobrega D.B."/>
            <person name="Carson D.A."/>
            <person name="De Buck J."/>
        </authorList>
    </citation>
    <scope>NUCLEOTIDE SEQUENCE [LARGE SCALE GENOMIC DNA]</scope>
    <source>
        <strain evidence="3 4">SNUC 5959</strain>
    </source>
</reference>
<sequence>MMKLILVSDNHSETGILHEIYDKHDDADTFIHLGDSEFTYNDTELSLYRRVKGNMDFYPEFPEDEIFTLQGVTFFYTHGHRFGVNQERDNLAQYAKDQGAAFAFYGHTHVARYELTHGIHVINPGSITHSRSNEEETYAEIKLDNGEGTLNFRNRQHTILSTVPFNY</sequence>
<accession>A0A2T4RMB6</accession>
<dbReference type="Pfam" id="PF12850">
    <property type="entry name" value="Metallophos_2"/>
    <property type="match status" value="1"/>
</dbReference>
<comment type="similarity">
    <text evidence="1 2">Belongs to the metallophosphoesterase superfamily. YfcE family.</text>
</comment>
<comment type="caution">
    <text evidence="3">The sequence shown here is derived from an EMBL/GenBank/DDBJ whole genome shotgun (WGS) entry which is preliminary data.</text>
</comment>
<proteinExistence type="inferred from homology"/>
<organism evidence="3 4">
    <name type="scientific">Staphylococcus hyicus</name>
    <dbReference type="NCBI Taxonomy" id="1284"/>
    <lineage>
        <taxon>Bacteria</taxon>
        <taxon>Bacillati</taxon>
        <taxon>Bacillota</taxon>
        <taxon>Bacilli</taxon>
        <taxon>Bacillales</taxon>
        <taxon>Staphylococcaceae</taxon>
        <taxon>Staphylococcus</taxon>
    </lineage>
</organism>
<evidence type="ECO:0000256" key="2">
    <source>
        <dbReference type="RuleBase" id="RU362039"/>
    </source>
</evidence>